<comment type="caution">
    <text evidence="1">The sequence shown here is derived from an EMBL/GenBank/DDBJ whole genome shotgun (WGS) entry which is preliminary data.</text>
</comment>
<name>A0A9N9AD96_9GLOM</name>
<protein>
    <submittedName>
        <fullName evidence="1">10482_t:CDS:1</fullName>
    </submittedName>
</protein>
<organism evidence="1 2">
    <name type="scientific">Funneliformis caledonium</name>
    <dbReference type="NCBI Taxonomy" id="1117310"/>
    <lineage>
        <taxon>Eukaryota</taxon>
        <taxon>Fungi</taxon>
        <taxon>Fungi incertae sedis</taxon>
        <taxon>Mucoromycota</taxon>
        <taxon>Glomeromycotina</taxon>
        <taxon>Glomeromycetes</taxon>
        <taxon>Glomerales</taxon>
        <taxon>Glomeraceae</taxon>
        <taxon>Funneliformis</taxon>
    </lineage>
</organism>
<dbReference type="Proteomes" id="UP000789570">
    <property type="component" value="Unassembled WGS sequence"/>
</dbReference>
<dbReference type="OrthoDB" id="25620at2759"/>
<reference evidence="1" key="1">
    <citation type="submission" date="2021-06" db="EMBL/GenBank/DDBJ databases">
        <authorList>
            <person name="Kallberg Y."/>
            <person name="Tangrot J."/>
            <person name="Rosling A."/>
        </authorList>
    </citation>
    <scope>NUCLEOTIDE SEQUENCE</scope>
    <source>
        <strain evidence="1">UK204</strain>
    </source>
</reference>
<evidence type="ECO:0000313" key="2">
    <source>
        <dbReference type="Proteomes" id="UP000789570"/>
    </source>
</evidence>
<keyword evidence="2" id="KW-1185">Reference proteome</keyword>
<dbReference type="EMBL" id="CAJVPQ010001031">
    <property type="protein sequence ID" value="CAG8528109.1"/>
    <property type="molecule type" value="Genomic_DNA"/>
</dbReference>
<sequence length="140" mass="15915">MIPHIRWFQIPAKAFWRKVSPFEQIFPKQLYRDIIGFHFDPDTPTSTLVLPHNDNGGKWGFTSDSFLFAFTSKEDVNSGYIARVSNNIEQQKFALYYLSNVGPAFGSGTDLCILNDKLCNFGCNSYPEVNIIFDCSNDGK</sequence>
<dbReference type="AlphaFoldDB" id="A0A9N9AD96"/>
<gene>
    <name evidence="1" type="ORF">FCALED_LOCUS5040</name>
</gene>
<accession>A0A9N9AD96</accession>
<proteinExistence type="predicted"/>
<evidence type="ECO:0000313" key="1">
    <source>
        <dbReference type="EMBL" id="CAG8528109.1"/>
    </source>
</evidence>